<keyword evidence="1" id="KW-0472">Membrane</keyword>
<evidence type="ECO:0000313" key="3">
    <source>
        <dbReference type="Proteomes" id="UP000023561"/>
    </source>
</evidence>
<dbReference type="OrthoDB" id="9784805at2"/>
<protein>
    <recommendedName>
        <fullName evidence="4">DUF1385 domain-containing protein</fullName>
    </recommendedName>
</protein>
<evidence type="ECO:0008006" key="4">
    <source>
        <dbReference type="Google" id="ProtNLM"/>
    </source>
</evidence>
<feature type="transmembrane region" description="Helical" evidence="1">
    <location>
        <begin position="233"/>
        <end position="254"/>
    </location>
</feature>
<dbReference type="RefSeq" id="WP_017435194.1">
    <property type="nucleotide sequence ID" value="NZ_BAWO01000021.1"/>
</dbReference>
<dbReference type="Proteomes" id="UP000023561">
    <property type="component" value="Unassembled WGS sequence"/>
</dbReference>
<keyword evidence="1" id="KW-0812">Transmembrane</keyword>
<dbReference type="InterPro" id="IPR010787">
    <property type="entry name" value="DUF1385"/>
</dbReference>
<reference evidence="2 3" key="1">
    <citation type="submission" date="2014-04" db="EMBL/GenBank/DDBJ databases">
        <title>Whole genome shotgun sequence of Geobacillus caldoxylosilyticus NBRC 107762.</title>
        <authorList>
            <person name="Hosoyama A."/>
            <person name="Hosoyama Y."/>
            <person name="Katano-Makiyama Y."/>
            <person name="Tsuchikane K."/>
            <person name="Ohji S."/>
            <person name="Ichikawa N."/>
            <person name="Yamazoe A."/>
            <person name="Fujita N."/>
        </authorList>
    </citation>
    <scope>NUCLEOTIDE SEQUENCE [LARGE SCALE GENOMIC DNA]</scope>
    <source>
        <strain evidence="2 3">NBRC 107762</strain>
    </source>
</reference>
<sequence>MEKTAKPMYGGQAVIEGVMFAGKTHSVTAVRRKDHTIEYFRLPRQANPTLAFLKKIPFVRGIVAIIEASANGAKHLQFASERYDLDPGEEEALQTAKADSSKLSLVLGVAVVGVLSFLFAKTIFTLVPVFLAACFKPLFPGKMAQILIEGAFKLALLLAYIYFISMTPLIKRVFQYHGAEHKVINAYEAGLPLTVENVQRSSRLHYRCGSSFILFTVIVGIFVYMFVPTDPLWLRVVNRIALIPVVLGVSFEVLQFTNKLRDIPVLRWLGYPGLWLQLLTTKEPTDDQVEVAIASFQELLRLEENIEMETKAVQ</sequence>
<dbReference type="Pfam" id="PF07136">
    <property type="entry name" value="DUF1385"/>
    <property type="match status" value="1"/>
</dbReference>
<dbReference type="AlphaFoldDB" id="A0A023DEQ4"/>
<comment type="caution">
    <text evidence="2">The sequence shown here is derived from an EMBL/GenBank/DDBJ whole genome shotgun (WGS) entry which is preliminary data.</text>
</comment>
<dbReference type="PANTHER" id="PTHR42867:SF1">
    <property type="entry name" value="MEMBRANE PROTEIN-RELATED"/>
    <property type="match status" value="1"/>
</dbReference>
<proteinExistence type="predicted"/>
<dbReference type="EMBL" id="BAWO01000021">
    <property type="protein sequence ID" value="GAJ39496.1"/>
    <property type="molecule type" value="Genomic_DNA"/>
</dbReference>
<feature type="transmembrane region" description="Helical" evidence="1">
    <location>
        <begin position="208"/>
        <end position="227"/>
    </location>
</feature>
<accession>A0A023DEQ4</accession>
<feature type="transmembrane region" description="Helical" evidence="1">
    <location>
        <begin position="143"/>
        <end position="163"/>
    </location>
</feature>
<feature type="transmembrane region" description="Helical" evidence="1">
    <location>
        <begin position="105"/>
        <end position="131"/>
    </location>
</feature>
<gene>
    <name evidence="2" type="ORF">GCA01S_021_00500</name>
</gene>
<organism evidence="2 3">
    <name type="scientific">Parageobacillus caldoxylosilyticus NBRC 107762</name>
    <dbReference type="NCBI Taxonomy" id="1220594"/>
    <lineage>
        <taxon>Bacteria</taxon>
        <taxon>Bacillati</taxon>
        <taxon>Bacillota</taxon>
        <taxon>Bacilli</taxon>
        <taxon>Bacillales</taxon>
        <taxon>Anoxybacillaceae</taxon>
        <taxon>Saccharococcus</taxon>
    </lineage>
</organism>
<dbReference type="PANTHER" id="PTHR42867">
    <property type="entry name" value="MEMBRANE PROTEIN-RELATED"/>
    <property type="match status" value="1"/>
</dbReference>
<dbReference type="GeneID" id="301194063"/>
<keyword evidence="3" id="KW-1185">Reference proteome</keyword>
<keyword evidence="1" id="KW-1133">Transmembrane helix</keyword>
<name>A0A023DEQ4_9BACL</name>
<evidence type="ECO:0000256" key="1">
    <source>
        <dbReference type="SAM" id="Phobius"/>
    </source>
</evidence>
<evidence type="ECO:0000313" key="2">
    <source>
        <dbReference type="EMBL" id="GAJ39496.1"/>
    </source>
</evidence>